<proteinExistence type="predicted"/>
<dbReference type="Proteomes" id="UP001620514">
    <property type="component" value="Unassembled WGS sequence"/>
</dbReference>
<keyword evidence="1" id="KW-0472">Membrane</keyword>
<evidence type="ECO:0000256" key="1">
    <source>
        <dbReference type="SAM" id="Phobius"/>
    </source>
</evidence>
<reference evidence="2 3" key="1">
    <citation type="submission" date="2024-10" db="EMBL/GenBank/DDBJ databases">
        <authorList>
            <person name="Deangelis K."/>
            <person name="Huntemann M."/>
            <person name="Clum A."/>
            <person name="Wang J."/>
            <person name="Palaniappan K."/>
            <person name="Ritter S."/>
            <person name="Chen I.-M."/>
            <person name="Stamatis D."/>
            <person name="Reddy T."/>
            <person name="O'Malley R."/>
            <person name="Daum C."/>
            <person name="Ng V."/>
            <person name="Ivanova N."/>
            <person name="Kyrpides N."/>
            <person name="Woyke T."/>
        </authorList>
    </citation>
    <scope>NUCLEOTIDE SEQUENCE [LARGE SCALE GENOMIC DNA]</scope>
    <source>
        <strain evidence="2 3">GAS97</strain>
    </source>
</reference>
<organism evidence="2 3">
    <name type="scientific">Caballeronia udeis</name>
    <dbReference type="NCBI Taxonomy" id="1232866"/>
    <lineage>
        <taxon>Bacteria</taxon>
        <taxon>Pseudomonadati</taxon>
        <taxon>Pseudomonadota</taxon>
        <taxon>Betaproteobacteria</taxon>
        <taxon>Burkholderiales</taxon>
        <taxon>Burkholderiaceae</taxon>
        <taxon>Caballeronia</taxon>
    </lineage>
</organism>
<keyword evidence="1" id="KW-1133">Transmembrane helix</keyword>
<keyword evidence="1" id="KW-0812">Transmembrane</keyword>
<accession>A0ABW8MAW1</accession>
<gene>
    <name evidence="2" type="ORF">ABH943_000796</name>
</gene>
<name>A0ABW8MAW1_9BURK</name>
<dbReference type="EMBL" id="JBIYDN010000002">
    <property type="protein sequence ID" value="MFK4440790.1"/>
    <property type="molecule type" value="Genomic_DNA"/>
</dbReference>
<protein>
    <submittedName>
        <fullName evidence="2">Uncharacterized protein</fullName>
    </submittedName>
</protein>
<evidence type="ECO:0000313" key="3">
    <source>
        <dbReference type="Proteomes" id="UP001620514"/>
    </source>
</evidence>
<keyword evidence="3" id="KW-1185">Reference proteome</keyword>
<reference evidence="2 3" key="2">
    <citation type="submission" date="2024-11" db="EMBL/GenBank/DDBJ databases">
        <title>Using genomics to understand microbial adaptation to soil warming.</title>
        <authorList>
            <person name="Deangelis K.M. PhD."/>
        </authorList>
    </citation>
    <scope>NUCLEOTIDE SEQUENCE [LARGE SCALE GENOMIC DNA]</scope>
    <source>
        <strain evidence="2 3">GAS97</strain>
    </source>
</reference>
<feature type="transmembrane region" description="Helical" evidence="1">
    <location>
        <begin position="21"/>
        <end position="40"/>
    </location>
</feature>
<sequence>MQVIEKARHFMHRDFSIFNCLVQFSFASASVFALAFHLAMPYQFHIAFGLRRRCRDVEKHTCHLA</sequence>
<evidence type="ECO:0000313" key="2">
    <source>
        <dbReference type="EMBL" id="MFK4440790.1"/>
    </source>
</evidence>
<comment type="caution">
    <text evidence="2">The sequence shown here is derived from an EMBL/GenBank/DDBJ whole genome shotgun (WGS) entry which is preliminary data.</text>
</comment>